<evidence type="ECO:0000313" key="1">
    <source>
        <dbReference type="EMBL" id="JAH97506.1"/>
    </source>
</evidence>
<reference evidence="1" key="2">
    <citation type="journal article" date="2015" name="Fish Shellfish Immunol.">
        <title>Early steps in the European eel (Anguilla anguilla)-Vibrio vulnificus interaction in the gills: Role of the RtxA13 toxin.</title>
        <authorList>
            <person name="Callol A."/>
            <person name="Pajuelo D."/>
            <person name="Ebbesson L."/>
            <person name="Teles M."/>
            <person name="MacKenzie S."/>
            <person name="Amaro C."/>
        </authorList>
    </citation>
    <scope>NUCLEOTIDE SEQUENCE</scope>
</reference>
<proteinExistence type="predicted"/>
<name>A0A0E9X4W3_ANGAN</name>
<accession>A0A0E9X4W3</accession>
<dbReference type="EMBL" id="GBXM01011071">
    <property type="protein sequence ID" value="JAH97506.1"/>
    <property type="molecule type" value="Transcribed_RNA"/>
</dbReference>
<organism evidence="1">
    <name type="scientific">Anguilla anguilla</name>
    <name type="common">European freshwater eel</name>
    <name type="synonym">Muraena anguilla</name>
    <dbReference type="NCBI Taxonomy" id="7936"/>
    <lineage>
        <taxon>Eukaryota</taxon>
        <taxon>Metazoa</taxon>
        <taxon>Chordata</taxon>
        <taxon>Craniata</taxon>
        <taxon>Vertebrata</taxon>
        <taxon>Euteleostomi</taxon>
        <taxon>Actinopterygii</taxon>
        <taxon>Neopterygii</taxon>
        <taxon>Teleostei</taxon>
        <taxon>Anguilliformes</taxon>
        <taxon>Anguillidae</taxon>
        <taxon>Anguilla</taxon>
    </lineage>
</organism>
<dbReference type="AlphaFoldDB" id="A0A0E9X4W3"/>
<reference evidence="1" key="1">
    <citation type="submission" date="2014-11" db="EMBL/GenBank/DDBJ databases">
        <authorList>
            <person name="Amaro Gonzalez C."/>
        </authorList>
    </citation>
    <scope>NUCLEOTIDE SEQUENCE</scope>
</reference>
<sequence length="44" mass="5189">MIILWEGQSDPEPVWLKCTKPLLFIVVKAIYLVEARYTFLGFLF</sequence>
<protein>
    <submittedName>
        <fullName evidence="1">Uncharacterized protein</fullName>
    </submittedName>
</protein>